<dbReference type="Gene3D" id="3.40.190.10">
    <property type="entry name" value="Periplasmic binding protein-like II"/>
    <property type="match status" value="2"/>
</dbReference>
<dbReference type="Gene3D" id="3.30.450.20">
    <property type="entry name" value="PAS domain"/>
    <property type="match status" value="1"/>
</dbReference>
<evidence type="ECO:0000256" key="1">
    <source>
        <dbReference type="ARBA" id="ARBA00000085"/>
    </source>
</evidence>
<keyword evidence="5" id="KW-0547">Nucleotide-binding</keyword>
<dbReference type="EC" id="2.7.13.3" evidence="2"/>
<evidence type="ECO:0000313" key="11">
    <source>
        <dbReference type="EMBL" id="TXB64325.1"/>
    </source>
</evidence>
<gene>
    <name evidence="11" type="ORF">FRY74_11070</name>
</gene>
<accession>A0A5C6RR15</accession>
<dbReference type="InterPro" id="IPR001638">
    <property type="entry name" value="Solute-binding_3/MltF_N"/>
</dbReference>
<dbReference type="Pfam" id="PF00497">
    <property type="entry name" value="SBP_bac_3"/>
    <property type="match status" value="1"/>
</dbReference>
<sequence>MFLSFHKKIQSSNKICILSFVCLFLWSPLFSQGITFTDQEQEWIKNHPIIEFGYEPSWPPYEIYENGEYSGIIGDYVRILEREIGIEIKPIPNITWDETVKGLKNGSIDFTICAGITDERKEYLNFTKPYISSPMVIVTRKNDGFVSGLNDLQGKTIALPINYYTGELISKDYPKIKINFKNSIEESIRSVSIGESEAFVGNLVVASYYIENLGYSNLKIAAPTDYEKTHIGLAARKDWPELISICQKVFDNISIKEKNEIIEKWISVRYEYGINPYKIKSYIIYALTFICLLFILILLWNKSLKKEIEKRKEIEKQLEITLADANKKSDERKILLQEIHHRVKNNLQVIISLLRLQKSELEEPLSEKLNETIARISSIALVHEKVYNTENLANINLKEYIESLANDIITSFSYQKKPTLTINSSIENFDLKPLVPLALILNELITNSLKHGLKNPSNGVIEINISNKGSQLNMTYHDNGIWIDNNRKSNFGLSLIETFTEQLDGNFSKTTDNGTTYTFEFNL</sequence>
<dbReference type="InterPro" id="IPR036890">
    <property type="entry name" value="HATPase_C_sf"/>
</dbReference>
<keyword evidence="4" id="KW-0808">Transferase</keyword>
<dbReference type="Gene3D" id="3.30.565.10">
    <property type="entry name" value="Histidine kinase-like ATPase, C-terminal domain"/>
    <property type="match status" value="1"/>
</dbReference>
<dbReference type="InterPro" id="IPR011495">
    <property type="entry name" value="Sig_transdc_His_kin_sub2_dim/P"/>
</dbReference>
<keyword evidence="9" id="KW-0472">Membrane</keyword>
<keyword evidence="7" id="KW-0067">ATP-binding</keyword>
<keyword evidence="12" id="KW-1185">Reference proteome</keyword>
<protein>
    <recommendedName>
        <fullName evidence="2">histidine kinase</fullName>
        <ecNumber evidence="2">2.7.13.3</ecNumber>
    </recommendedName>
</protein>
<evidence type="ECO:0000259" key="10">
    <source>
        <dbReference type="SMART" id="SM00062"/>
    </source>
</evidence>
<reference evidence="11 12" key="1">
    <citation type="submission" date="2019-08" db="EMBL/GenBank/DDBJ databases">
        <title>Genome of Vicingus serpentipes NCIMB 15042.</title>
        <authorList>
            <person name="Bowman J.P."/>
        </authorList>
    </citation>
    <scope>NUCLEOTIDE SEQUENCE [LARGE SCALE GENOMIC DNA]</scope>
    <source>
        <strain evidence="11 12">NCIMB 15042</strain>
    </source>
</reference>
<evidence type="ECO:0000256" key="2">
    <source>
        <dbReference type="ARBA" id="ARBA00012438"/>
    </source>
</evidence>
<dbReference type="EMBL" id="VOOS01000005">
    <property type="protein sequence ID" value="TXB64325.1"/>
    <property type="molecule type" value="Genomic_DNA"/>
</dbReference>
<keyword evidence="3" id="KW-0597">Phosphoprotein</keyword>
<name>A0A5C6RR15_9FLAO</name>
<dbReference type="GO" id="GO:0005524">
    <property type="term" value="F:ATP binding"/>
    <property type="evidence" value="ECO:0007669"/>
    <property type="project" value="UniProtKB-KW"/>
</dbReference>
<dbReference type="SUPFAM" id="SSF53850">
    <property type="entry name" value="Periplasmic binding protein-like II"/>
    <property type="match status" value="1"/>
</dbReference>
<comment type="caution">
    <text evidence="11">The sequence shown here is derived from an EMBL/GenBank/DDBJ whole genome shotgun (WGS) entry which is preliminary data.</text>
</comment>
<evidence type="ECO:0000256" key="7">
    <source>
        <dbReference type="ARBA" id="ARBA00022840"/>
    </source>
</evidence>
<dbReference type="PANTHER" id="PTHR41523">
    <property type="entry name" value="TWO-COMPONENT SYSTEM SENSOR PROTEIN"/>
    <property type="match status" value="1"/>
</dbReference>
<dbReference type="AlphaFoldDB" id="A0A5C6RR15"/>
<dbReference type="PANTHER" id="PTHR41523:SF8">
    <property type="entry name" value="ETHYLENE RESPONSE SENSOR PROTEIN"/>
    <property type="match status" value="1"/>
</dbReference>
<dbReference type="RefSeq" id="WP_147101578.1">
    <property type="nucleotide sequence ID" value="NZ_VOOS01000005.1"/>
</dbReference>
<proteinExistence type="predicted"/>
<dbReference type="Pfam" id="PF02518">
    <property type="entry name" value="HATPase_c"/>
    <property type="match status" value="1"/>
</dbReference>
<dbReference type="OrthoDB" id="9767435at2"/>
<evidence type="ECO:0000256" key="9">
    <source>
        <dbReference type="SAM" id="Phobius"/>
    </source>
</evidence>
<feature type="transmembrane region" description="Helical" evidence="9">
    <location>
        <begin position="282"/>
        <end position="301"/>
    </location>
</feature>
<keyword evidence="9" id="KW-0812">Transmembrane</keyword>
<evidence type="ECO:0000256" key="3">
    <source>
        <dbReference type="ARBA" id="ARBA00022553"/>
    </source>
</evidence>
<dbReference type="InterPro" id="IPR003594">
    <property type="entry name" value="HATPase_dom"/>
</dbReference>
<keyword evidence="9" id="KW-1133">Transmembrane helix</keyword>
<evidence type="ECO:0000256" key="4">
    <source>
        <dbReference type="ARBA" id="ARBA00022679"/>
    </source>
</evidence>
<evidence type="ECO:0000256" key="5">
    <source>
        <dbReference type="ARBA" id="ARBA00022741"/>
    </source>
</evidence>
<keyword evidence="8" id="KW-0175">Coiled coil</keyword>
<evidence type="ECO:0000256" key="6">
    <source>
        <dbReference type="ARBA" id="ARBA00022777"/>
    </source>
</evidence>
<feature type="domain" description="Solute-binding protein family 3/N-terminal" evidence="10">
    <location>
        <begin position="49"/>
        <end position="269"/>
    </location>
</feature>
<dbReference type="GO" id="GO:0004673">
    <property type="term" value="F:protein histidine kinase activity"/>
    <property type="evidence" value="ECO:0007669"/>
    <property type="project" value="UniProtKB-EC"/>
</dbReference>
<dbReference type="CDD" id="cd01007">
    <property type="entry name" value="PBP2_BvgS_HisK_like"/>
    <property type="match status" value="1"/>
</dbReference>
<dbReference type="SUPFAM" id="SSF55874">
    <property type="entry name" value="ATPase domain of HSP90 chaperone/DNA topoisomerase II/histidine kinase"/>
    <property type="match status" value="1"/>
</dbReference>
<organism evidence="11 12">
    <name type="scientific">Vicingus serpentipes</name>
    <dbReference type="NCBI Taxonomy" id="1926625"/>
    <lineage>
        <taxon>Bacteria</taxon>
        <taxon>Pseudomonadati</taxon>
        <taxon>Bacteroidota</taxon>
        <taxon>Flavobacteriia</taxon>
        <taxon>Flavobacteriales</taxon>
        <taxon>Vicingaceae</taxon>
        <taxon>Vicingus</taxon>
    </lineage>
</organism>
<feature type="coiled-coil region" evidence="8">
    <location>
        <begin position="301"/>
        <end position="331"/>
    </location>
</feature>
<dbReference type="SMART" id="SM00062">
    <property type="entry name" value="PBPb"/>
    <property type="match status" value="1"/>
</dbReference>
<evidence type="ECO:0000313" key="12">
    <source>
        <dbReference type="Proteomes" id="UP000321721"/>
    </source>
</evidence>
<dbReference type="Proteomes" id="UP000321721">
    <property type="component" value="Unassembled WGS sequence"/>
</dbReference>
<keyword evidence="6" id="KW-0418">Kinase</keyword>
<evidence type="ECO:0000256" key="8">
    <source>
        <dbReference type="SAM" id="Coils"/>
    </source>
</evidence>
<comment type="catalytic activity">
    <reaction evidence="1">
        <text>ATP + protein L-histidine = ADP + protein N-phospho-L-histidine.</text>
        <dbReference type="EC" id="2.7.13.3"/>
    </reaction>
</comment>
<dbReference type="Pfam" id="PF07568">
    <property type="entry name" value="HisKA_2"/>
    <property type="match status" value="1"/>
</dbReference>